<keyword evidence="5" id="KW-1185">Reference proteome</keyword>
<dbReference type="InterPro" id="IPR000182">
    <property type="entry name" value="GNAT_dom"/>
</dbReference>
<dbReference type="OrthoDB" id="9775804at2"/>
<organism evidence="4 5">
    <name type="scientific">Oceanicoccus sagamiensis</name>
    <dbReference type="NCBI Taxonomy" id="716816"/>
    <lineage>
        <taxon>Bacteria</taxon>
        <taxon>Pseudomonadati</taxon>
        <taxon>Pseudomonadota</taxon>
        <taxon>Gammaproteobacteria</taxon>
        <taxon>Cellvibrionales</taxon>
        <taxon>Spongiibacteraceae</taxon>
        <taxon>Oceanicoccus</taxon>
    </lineage>
</organism>
<keyword evidence="1" id="KW-0808">Transferase</keyword>
<sequence>MIDYKNTIPPIEQYWPLFQSTGWNDIYQADSQTIERAISNSTFAVCAYSEGKLVGFARAVSDGVLYATIYDVIVVPEFKCQGIGSALVSNITKQCKDAGVFSVHLFAADGTEPFYNQQGFKARPPNMPGMRYEPIS</sequence>
<gene>
    <name evidence="4" type="ORF">BST96_14720</name>
</gene>
<dbReference type="PANTHER" id="PTHR43626">
    <property type="entry name" value="ACYL-COA N-ACYLTRANSFERASE"/>
    <property type="match status" value="1"/>
</dbReference>
<dbReference type="InterPro" id="IPR045039">
    <property type="entry name" value="NSI-like"/>
</dbReference>
<reference evidence="4 5" key="1">
    <citation type="submission" date="2016-11" db="EMBL/GenBank/DDBJ databases">
        <title>Trade-off between light-utilization and light-protection in marine flavobacteria.</title>
        <authorList>
            <person name="Kumagai Y."/>
        </authorList>
    </citation>
    <scope>NUCLEOTIDE SEQUENCE [LARGE SCALE GENOMIC DNA]</scope>
    <source>
        <strain evidence="4 5">NBRC 107125</strain>
    </source>
</reference>
<dbReference type="EMBL" id="CP019343">
    <property type="protein sequence ID" value="ARN75257.1"/>
    <property type="molecule type" value="Genomic_DNA"/>
</dbReference>
<feature type="domain" description="N-acetyltransferase" evidence="3">
    <location>
        <begin position="1"/>
        <end position="136"/>
    </location>
</feature>
<dbReference type="KEGG" id="osg:BST96_14720"/>
<evidence type="ECO:0000256" key="2">
    <source>
        <dbReference type="ARBA" id="ARBA00023315"/>
    </source>
</evidence>
<evidence type="ECO:0000256" key="1">
    <source>
        <dbReference type="ARBA" id="ARBA00022679"/>
    </source>
</evidence>
<proteinExistence type="predicted"/>
<keyword evidence="2" id="KW-0012">Acyltransferase</keyword>
<dbReference type="Pfam" id="PF13673">
    <property type="entry name" value="Acetyltransf_10"/>
    <property type="match status" value="1"/>
</dbReference>
<dbReference type="CDD" id="cd04301">
    <property type="entry name" value="NAT_SF"/>
    <property type="match status" value="1"/>
</dbReference>
<dbReference type="STRING" id="716816.BST96_14720"/>
<protein>
    <recommendedName>
        <fullName evidence="3">N-acetyltransferase domain-containing protein</fullName>
    </recommendedName>
</protein>
<dbReference type="PROSITE" id="PS51186">
    <property type="entry name" value="GNAT"/>
    <property type="match status" value="1"/>
</dbReference>
<accession>A0A1X9NK74</accession>
<dbReference type="Gene3D" id="3.40.630.30">
    <property type="match status" value="1"/>
</dbReference>
<dbReference type="Proteomes" id="UP000193450">
    <property type="component" value="Chromosome"/>
</dbReference>
<evidence type="ECO:0000313" key="4">
    <source>
        <dbReference type="EMBL" id="ARN75257.1"/>
    </source>
</evidence>
<dbReference type="GO" id="GO:0008080">
    <property type="term" value="F:N-acetyltransferase activity"/>
    <property type="evidence" value="ECO:0007669"/>
    <property type="project" value="InterPro"/>
</dbReference>
<evidence type="ECO:0000313" key="5">
    <source>
        <dbReference type="Proteomes" id="UP000193450"/>
    </source>
</evidence>
<dbReference type="PANTHER" id="PTHR43626:SF4">
    <property type="entry name" value="GCN5-RELATED N-ACETYLTRANSFERASE 2, CHLOROPLASTIC"/>
    <property type="match status" value="1"/>
</dbReference>
<dbReference type="InterPro" id="IPR016181">
    <property type="entry name" value="Acyl_CoA_acyltransferase"/>
</dbReference>
<dbReference type="AlphaFoldDB" id="A0A1X9NK74"/>
<name>A0A1X9NK74_9GAMM</name>
<dbReference type="SUPFAM" id="SSF55729">
    <property type="entry name" value="Acyl-CoA N-acyltransferases (Nat)"/>
    <property type="match status" value="1"/>
</dbReference>
<dbReference type="GO" id="GO:0005737">
    <property type="term" value="C:cytoplasm"/>
    <property type="evidence" value="ECO:0007669"/>
    <property type="project" value="TreeGrafter"/>
</dbReference>
<evidence type="ECO:0000259" key="3">
    <source>
        <dbReference type="PROSITE" id="PS51186"/>
    </source>
</evidence>
<dbReference type="RefSeq" id="WP_085759433.1">
    <property type="nucleotide sequence ID" value="NZ_CP019343.1"/>
</dbReference>